<evidence type="ECO:0000313" key="2">
    <source>
        <dbReference type="EMBL" id="OHU88770.1"/>
    </source>
</evidence>
<organism evidence="2 3">
    <name type="scientific">Pseudoalteromonas amylolytica</name>
    <dbReference type="NCBI Taxonomy" id="1859457"/>
    <lineage>
        <taxon>Bacteria</taxon>
        <taxon>Pseudomonadati</taxon>
        <taxon>Pseudomonadota</taxon>
        <taxon>Gammaproteobacteria</taxon>
        <taxon>Alteromonadales</taxon>
        <taxon>Pseudoalteromonadaceae</taxon>
        <taxon>Pseudoalteromonas</taxon>
    </lineage>
</organism>
<dbReference type="AlphaFoldDB" id="A0A1S1MRP2"/>
<keyword evidence="1" id="KW-1133">Transmembrane helix</keyword>
<dbReference type="InterPro" id="IPR046304">
    <property type="entry name" value="DUF6419"/>
</dbReference>
<protein>
    <submittedName>
        <fullName evidence="2">Uncharacterized protein</fullName>
    </submittedName>
</protein>
<feature type="transmembrane region" description="Helical" evidence="1">
    <location>
        <begin position="47"/>
        <end position="63"/>
    </location>
</feature>
<reference evidence="2 3" key="1">
    <citation type="submission" date="2016-09" db="EMBL/GenBank/DDBJ databases">
        <title>Pseudoalteromonas amylolytica sp. nov., isolated from the surface seawater.</title>
        <authorList>
            <person name="Wu Y.-H."/>
            <person name="Cheng H."/>
            <person name="Jin X.-B."/>
            <person name="Wang C.-S."/>
            <person name="Xu X.-W."/>
        </authorList>
    </citation>
    <scope>NUCLEOTIDE SEQUENCE [LARGE SCALE GENOMIC DNA]</scope>
    <source>
        <strain evidence="2 3">JW1</strain>
    </source>
</reference>
<keyword evidence="1" id="KW-0812">Transmembrane</keyword>
<keyword evidence="3" id="KW-1185">Reference proteome</keyword>
<dbReference type="Proteomes" id="UP000179786">
    <property type="component" value="Unassembled WGS sequence"/>
</dbReference>
<dbReference type="STRING" id="1859457.BET10_18280"/>
<gene>
    <name evidence="2" type="ORF">BET10_18280</name>
</gene>
<comment type="caution">
    <text evidence="2">The sequence shown here is derived from an EMBL/GenBank/DDBJ whole genome shotgun (WGS) entry which is preliminary data.</text>
</comment>
<sequence length="121" mass="13367">MVAFCALGPIVLAEEAFKEEPLMIISTIVISVSLLATWMSINVYTPAVFFNLFCCLISAWYGYHAHVHKALALAFFNVFAVVMSPLLILPEQKTATLMVMFLLMIMFAGIAIGIHKVKVKA</sequence>
<evidence type="ECO:0000313" key="3">
    <source>
        <dbReference type="Proteomes" id="UP000179786"/>
    </source>
</evidence>
<name>A0A1S1MRP2_9GAMM</name>
<keyword evidence="1" id="KW-0472">Membrane</keyword>
<feature type="transmembrane region" description="Helical" evidence="1">
    <location>
        <begin position="95"/>
        <end position="114"/>
    </location>
</feature>
<feature type="transmembrane region" description="Helical" evidence="1">
    <location>
        <begin position="70"/>
        <end position="89"/>
    </location>
</feature>
<dbReference type="Pfam" id="PF19983">
    <property type="entry name" value="DUF6419"/>
    <property type="match status" value="1"/>
</dbReference>
<accession>A0A1S1MRP2</accession>
<evidence type="ECO:0000256" key="1">
    <source>
        <dbReference type="SAM" id="Phobius"/>
    </source>
</evidence>
<proteinExistence type="predicted"/>
<dbReference type="EMBL" id="MKJU01000030">
    <property type="protein sequence ID" value="OHU88770.1"/>
    <property type="molecule type" value="Genomic_DNA"/>
</dbReference>